<comment type="caution">
    <text evidence="2">The sequence shown here is derived from an EMBL/GenBank/DDBJ whole genome shotgun (WGS) entry which is preliminary data.</text>
</comment>
<accession>A0ABR9VRB2</accession>
<gene>
    <name evidence="2" type="ORF">IQ217_08550</name>
</gene>
<evidence type="ECO:0000313" key="3">
    <source>
        <dbReference type="Proteomes" id="UP000658720"/>
    </source>
</evidence>
<reference evidence="2 3" key="1">
    <citation type="submission" date="2020-10" db="EMBL/GenBank/DDBJ databases">
        <authorList>
            <person name="Castelo-Branco R."/>
            <person name="Eusebio N."/>
            <person name="Adriana R."/>
            <person name="Vieira A."/>
            <person name="Brugerolle De Fraissinette N."/>
            <person name="Rezende De Castro R."/>
            <person name="Schneider M.P."/>
            <person name="Vasconcelos V."/>
            <person name="Leao P.N."/>
        </authorList>
    </citation>
    <scope>NUCLEOTIDE SEQUENCE [LARGE SCALE GENOMIC DNA]</scope>
    <source>
        <strain evidence="2 3">LEGE 00031</strain>
    </source>
</reference>
<evidence type="ECO:0000313" key="2">
    <source>
        <dbReference type="EMBL" id="MBE9253891.1"/>
    </source>
</evidence>
<dbReference type="Proteomes" id="UP000658720">
    <property type="component" value="Unassembled WGS sequence"/>
</dbReference>
<sequence>MALKLKRGTWLLWVVALIMGLGVGAWELCRHSQDEATVIESQPQARHFDFSADLVQSVTITESGPPPTSIKLYRQAKADHGKSVWLMGNPDPVAVSAPGVDFLLGVVLGSQNSRDFEVSTVELKDYGLSPAGTELTIQLVNGKTHRLQLGNPDFAGDSLYALVDPVDNVDIPVENQKVSLVPRSLEELTRRSPTDWQQADLETDGENGNNLDGNGSEGGVSSESLAR</sequence>
<evidence type="ECO:0008006" key="4">
    <source>
        <dbReference type="Google" id="ProtNLM"/>
    </source>
</evidence>
<proteinExistence type="predicted"/>
<dbReference type="RefSeq" id="WP_194019628.1">
    <property type="nucleotide sequence ID" value="NZ_JADEVV010000020.1"/>
</dbReference>
<feature type="compositionally biased region" description="Low complexity" evidence="1">
    <location>
        <begin position="206"/>
        <end position="227"/>
    </location>
</feature>
<keyword evidence="3" id="KW-1185">Reference proteome</keyword>
<name>A0ABR9VRB2_9SYNC</name>
<feature type="region of interest" description="Disordered" evidence="1">
    <location>
        <begin position="186"/>
        <end position="227"/>
    </location>
</feature>
<dbReference type="EMBL" id="JADEVV010000020">
    <property type="protein sequence ID" value="MBE9253891.1"/>
    <property type="molecule type" value="Genomic_DNA"/>
</dbReference>
<protein>
    <recommendedName>
        <fullName evidence="4">DUF4340 domain-containing protein</fullName>
    </recommendedName>
</protein>
<evidence type="ECO:0000256" key="1">
    <source>
        <dbReference type="SAM" id="MobiDB-lite"/>
    </source>
</evidence>
<organism evidence="2 3">
    <name type="scientific">Synechocystis salina LEGE 00031</name>
    <dbReference type="NCBI Taxonomy" id="1828736"/>
    <lineage>
        <taxon>Bacteria</taxon>
        <taxon>Bacillati</taxon>
        <taxon>Cyanobacteriota</taxon>
        <taxon>Cyanophyceae</taxon>
        <taxon>Synechococcales</taxon>
        <taxon>Merismopediaceae</taxon>
        <taxon>Synechocystis</taxon>
    </lineage>
</organism>